<reference evidence="1" key="1">
    <citation type="journal article" date="2012" name="PLoS ONE">
        <title>Gene sets for utilization of primary and secondary nutrition supplies in the distal gut of endangered iberian lynx.</title>
        <authorList>
            <person name="Alcaide M."/>
            <person name="Messina E."/>
            <person name="Richter M."/>
            <person name="Bargiela R."/>
            <person name="Peplies J."/>
            <person name="Huws S.A."/>
            <person name="Newbold C.J."/>
            <person name="Golyshin P.N."/>
            <person name="Simon M.A."/>
            <person name="Lopez G."/>
            <person name="Yakimov M.M."/>
            <person name="Ferrer M."/>
        </authorList>
    </citation>
    <scope>NUCLEOTIDE SEQUENCE</scope>
</reference>
<protein>
    <submittedName>
        <fullName evidence="1">Uncharacterized protein</fullName>
    </submittedName>
</protein>
<gene>
    <name evidence="1" type="ORF">EVA_15941</name>
</gene>
<accession>J9C7W6</accession>
<dbReference type="EMBL" id="AMCI01005529">
    <property type="protein sequence ID" value="EJW95955.1"/>
    <property type="molecule type" value="Genomic_DNA"/>
</dbReference>
<organism evidence="1">
    <name type="scientific">gut metagenome</name>
    <dbReference type="NCBI Taxonomy" id="749906"/>
    <lineage>
        <taxon>unclassified sequences</taxon>
        <taxon>metagenomes</taxon>
        <taxon>organismal metagenomes</taxon>
    </lineage>
</organism>
<dbReference type="AlphaFoldDB" id="J9C7W6"/>
<comment type="caution">
    <text evidence="1">The sequence shown here is derived from an EMBL/GenBank/DDBJ whole genome shotgun (WGS) entry which is preliminary data.</text>
</comment>
<evidence type="ECO:0000313" key="1">
    <source>
        <dbReference type="EMBL" id="EJW95955.1"/>
    </source>
</evidence>
<proteinExistence type="predicted"/>
<sequence>MIITNGTIEFKRKLQAGDIDPETGYPIIPKEYWSEPQPCNIALIKENLLAVSALGSNYRERTYSVCVEADTPILSEEIRLVRDDGDILGEYAVIQIEPLDAVGIIRLTV</sequence>
<name>J9C7W6_9ZZZZ</name>